<proteinExistence type="predicted"/>
<sequence length="276" mass="30229">MNRIHAPEIEDYDWCPAVLRDTLTEVLRTSCEVFRVFDSAAKVVAEVLDETGATRVVDLCSGSGGPAVVLLDALERLDGRRIDAVLTDKYPNAAAFARAEAEGRGRIVARRDPIDATATLPEDLTGVRTLFNALHHFRPSMARAILGAAARDRQPIACFEMVERSLQGVAIVGTTPFMVAASVPFLKPRTWKRLALTYALPVLPAMIAWDGFASCLRAYSPAELRQLVDGLGDENYQFRVFTRRAPWNPVRVTGVVGVPVMRARDRVQAMGAVPAI</sequence>
<organism evidence="1 2">
    <name type="scientific">Pendulispora albinea</name>
    <dbReference type="NCBI Taxonomy" id="2741071"/>
    <lineage>
        <taxon>Bacteria</taxon>
        <taxon>Pseudomonadati</taxon>
        <taxon>Myxococcota</taxon>
        <taxon>Myxococcia</taxon>
        <taxon>Myxococcales</taxon>
        <taxon>Sorangiineae</taxon>
        <taxon>Pendulisporaceae</taxon>
        <taxon>Pendulispora</taxon>
    </lineage>
</organism>
<dbReference type="EMBL" id="CP089984">
    <property type="protein sequence ID" value="WXB18094.1"/>
    <property type="molecule type" value="Genomic_DNA"/>
</dbReference>
<evidence type="ECO:0000313" key="1">
    <source>
        <dbReference type="EMBL" id="WXB18094.1"/>
    </source>
</evidence>
<dbReference type="Proteomes" id="UP001370348">
    <property type="component" value="Chromosome"/>
</dbReference>
<reference evidence="1 2" key="1">
    <citation type="submission" date="2021-12" db="EMBL/GenBank/DDBJ databases">
        <title>Discovery of the Pendulisporaceae a myxobacterial family with distinct sporulation behavior and unique specialized metabolism.</title>
        <authorList>
            <person name="Garcia R."/>
            <person name="Popoff A."/>
            <person name="Bader C.D."/>
            <person name="Loehr J."/>
            <person name="Walesch S."/>
            <person name="Walt C."/>
            <person name="Boldt J."/>
            <person name="Bunk B."/>
            <person name="Haeckl F.J.F.P.J."/>
            <person name="Gunesch A.P."/>
            <person name="Birkelbach J."/>
            <person name="Nuebel U."/>
            <person name="Pietschmann T."/>
            <person name="Bach T."/>
            <person name="Mueller R."/>
        </authorList>
    </citation>
    <scope>NUCLEOTIDE SEQUENCE [LARGE SCALE GENOMIC DNA]</scope>
    <source>
        <strain evidence="1 2">MSr11954</strain>
    </source>
</reference>
<gene>
    <name evidence="1" type="ORF">LZC94_12640</name>
</gene>
<dbReference type="InterPro" id="IPR029063">
    <property type="entry name" value="SAM-dependent_MTases_sf"/>
</dbReference>
<protein>
    <recommendedName>
        <fullName evidence="3">Methyltransferase domain-containing protein</fullName>
    </recommendedName>
</protein>
<name>A0ABZ2M4C4_9BACT</name>
<keyword evidence="2" id="KW-1185">Reference proteome</keyword>
<dbReference type="RefSeq" id="WP_394827735.1">
    <property type="nucleotide sequence ID" value="NZ_CP089984.1"/>
</dbReference>
<evidence type="ECO:0000313" key="2">
    <source>
        <dbReference type="Proteomes" id="UP001370348"/>
    </source>
</evidence>
<evidence type="ECO:0008006" key="3">
    <source>
        <dbReference type="Google" id="ProtNLM"/>
    </source>
</evidence>
<accession>A0ABZ2M4C4</accession>
<dbReference type="Gene3D" id="3.40.50.150">
    <property type="entry name" value="Vaccinia Virus protein VP39"/>
    <property type="match status" value="1"/>
</dbReference>
<dbReference type="SUPFAM" id="SSF53335">
    <property type="entry name" value="S-adenosyl-L-methionine-dependent methyltransferases"/>
    <property type="match status" value="1"/>
</dbReference>